<protein>
    <recommendedName>
        <fullName evidence="4">TLC domain-containing protein</fullName>
    </recommendedName>
</protein>
<dbReference type="Proteomes" id="UP000818624">
    <property type="component" value="Chromosome 1"/>
</dbReference>
<organism evidence="2 3">
    <name type="scientific">Malassezia furfur</name>
    <name type="common">Pityriasis versicolor infection agent</name>
    <name type="synonym">Pityrosporum furfur</name>
    <dbReference type="NCBI Taxonomy" id="55194"/>
    <lineage>
        <taxon>Eukaryota</taxon>
        <taxon>Fungi</taxon>
        <taxon>Dikarya</taxon>
        <taxon>Basidiomycota</taxon>
        <taxon>Ustilaginomycotina</taxon>
        <taxon>Malasseziomycetes</taxon>
        <taxon>Malasseziales</taxon>
        <taxon>Malasseziaceae</taxon>
        <taxon>Malassezia</taxon>
    </lineage>
</organism>
<feature type="transmembrane region" description="Helical" evidence="1">
    <location>
        <begin position="124"/>
        <end position="142"/>
    </location>
</feature>
<accession>A0ABY8EMC2</accession>
<feature type="transmembrane region" description="Helical" evidence="1">
    <location>
        <begin position="209"/>
        <end position="229"/>
    </location>
</feature>
<dbReference type="PANTHER" id="PTHR13439:SF72">
    <property type="entry name" value="TLC DOMAIN-CONTAINING PROTEIN"/>
    <property type="match status" value="1"/>
</dbReference>
<keyword evidence="1" id="KW-0472">Membrane</keyword>
<keyword evidence="3" id="KW-1185">Reference proteome</keyword>
<evidence type="ECO:0008006" key="4">
    <source>
        <dbReference type="Google" id="ProtNLM"/>
    </source>
</evidence>
<feature type="transmembrane region" description="Helical" evidence="1">
    <location>
        <begin position="55"/>
        <end position="74"/>
    </location>
</feature>
<evidence type="ECO:0000313" key="3">
    <source>
        <dbReference type="Proteomes" id="UP000818624"/>
    </source>
</evidence>
<proteinExistence type="predicted"/>
<evidence type="ECO:0000256" key="1">
    <source>
        <dbReference type="SAM" id="Phobius"/>
    </source>
</evidence>
<feature type="transmembrane region" description="Helical" evidence="1">
    <location>
        <begin position="20"/>
        <end position="43"/>
    </location>
</feature>
<evidence type="ECO:0000313" key="2">
    <source>
        <dbReference type="EMBL" id="WFD46692.1"/>
    </source>
</evidence>
<keyword evidence="1" id="KW-0812">Transmembrane</keyword>
<feature type="transmembrane region" description="Helical" evidence="1">
    <location>
        <begin position="94"/>
        <end position="117"/>
    </location>
</feature>
<feature type="transmembrane region" description="Helical" evidence="1">
    <location>
        <begin position="148"/>
        <end position="167"/>
    </location>
</feature>
<reference evidence="2 3" key="1">
    <citation type="journal article" date="2020" name="Elife">
        <title>Loss of centromere function drives karyotype evolution in closely related Malassezia species.</title>
        <authorList>
            <person name="Sankaranarayanan S.R."/>
            <person name="Ianiri G."/>
            <person name="Coelho M.A."/>
            <person name="Reza M.H."/>
            <person name="Thimmappa B.C."/>
            <person name="Ganguly P."/>
            <person name="Vadnala R.N."/>
            <person name="Sun S."/>
            <person name="Siddharthan R."/>
            <person name="Tellgren-Roth C."/>
            <person name="Dawson T.L."/>
            <person name="Heitman J."/>
            <person name="Sanyal K."/>
        </authorList>
    </citation>
    <scope>NUCLEOTIDE SEQUENCE [LARGE SCALE GENOMIC DNA]</scope>
    <source>
        <strain evidence="2">CBS14141</strain>
    </source>
</reference>
<dbReference type="InterPro" id="IPR050846">
    <property type="entry name" value="TLCD"/>
</dbReference>
<name>A0ABY8EMC2_MALFU</name>
<keyword evidence="1" id="KW-1133">Transmembrane helix</keyword>
<gene>
    <name evidence="2" type="ORF">GLX27_001329</name>
</gene>
<dbReference type="PANTHER" id="PTHR13439">
    <property type="entry name" value="CT120 PROTEIN"/>
    <property type="match status" value="1"/>
</dbReference>
<dbReference type="EMBL" id="CP046234">
    <property type="protein sequence ID" value="WFD46692.1"/>
    <property type="molecule type" value="Genomic_DNA"/>
</dbReference>
<sequence length="454" mass="52748">MKLETHSVASYADIVFQSRYLHNFLVFFTLIQAVYQLLGRTLYEGKSEEQMRKRSWIITTFSAFVVSFMSTPFVFDFFYTGMNWQKMSPHRESIADPVCLFFIAYLVSDLGTGFFCYRKFVNFSSGWVHHTLYSMLCISWIINRWSHAFAFSAVMELPTWIMGIGVLNPRLRSYWAFTLSFLATRIVIHLCLLYSFAIPSGRYVDQSKASWWPLVFGIVTLPMHVVWAYKSIRGLYRRSLKLKAEAKKRELERQAVIDEATRLLDSADELEEHDALKSLGARSDAKQIAKDARARRLVSNAVYKLWYSAPEAWRKAYMEELDYCKQQGLDILHIRRSMLVRRALGRLLLQGDKRGHNLPPVSEDDEDDLEDWMSVTSMNGVAPRRQSSKEGRKVSLGKGIQIQMPRELNPILNGQNYVVSEYPVDQAASGSRRQRLLGQMRRRFEIARRDMIVF</sequence>
<feature type="transmembrane region" description="Helical" evidence="1">
    <location>
        <begin position="174"/>
        <end position="197"/>
    </location>
</feature>